<keyword evidence="6 10" id="KW-1133">Transmembrane helix</keyword>
<dbReference type="Pfam" id="PF02949">
    <property type="entry name" value="7tm_6"/>
    <property type="match status" value="1"/>
</dbReference>
<dbReference type="Proteomes" id="UP000015103">
    <property type="component" value="Unassembled WGS sequence"/>
</dbReference>
<dbReference type="FunCoup" id="T1H8S1">
    <property type="interactions" value="76"/>
</dbReference>
<evidence type="ECO:0000256" key="2">
    <source>
        <dbReference type="ARBA" id="ARBA00022475"/>
    </source>
</evidence>
<evidence type="ECO:0000313" key="12">
    <source>
        <dbReference type="Proteomes" id="UP000015103"/>
    </source>
</evidence>
<comment type="subcellular location">
    <subcellularLocation>
        <location evidence="1 10">Cell membrane</location>
        <topology evidence="1 10">Multi-pass membrane protein</topology>
    </subcellularLocation>
</comment>
<feature type="transmembrane region" description="Helical" evidence="10">
    <location>
        <begin position="305"/>
        <end position="327"/>
    </location>
</feature>
<accession>T1H8S1</accession>
<keyword evidence="9 10" id="KW-0807">Transducer</keyword>
<protein>
    <recommendedName>
        <fullName evidence="10">Odorant receptor</fullName>
    </recommendedName>
</protein>
<keyword evidence="5 10" id="KW-0552">Olfaction</keyword>
<feature type="transmembrane region" description="Helical" evidence="10">
    <location>
        <begin position="81"/>
        <end position="100"/>
    </location>
</feature>
<dbReference type="PANTHER" id="PTHR21137:SF35">
    <property type="entry name" value="ODORANT RECEPTOR 19A-RELATED"/>
    <property type="match status" value="1"/>
</dbReference>
<keyword evidence="7 10" id="KW-0472">Membrane</keyword>
<dbReference type="GO" id="GO:0005886">
    <property type="term" value="C:plasma membrane"/>
    <property type="evidence" value="ECO:0007669"/>
    <property type="project" value="UniProtKB-SubCell"/>
</dbReference>
<keyword evidence="3 10" id="KW-0716">Sensory transduction</keyword>
<proteinExistence type="inferred from homology"/>
<dbReference type="InParanoid" id="T1H8S1"/>
<evidence type="ECO:0000313" key="11">
    <source>
        <dbReference type="EnsemblMetazoa" id="RPRC000420-PA"/>
    </source>
</evidence>
<feature type="transmembrane region" description="Helical" evidence="10">
    <location>
        <begin position="334"/>
        <end position="357"/>
    </location>
</feature>
<dbReference type="eggNOG" id="ENOG502T0RU">
    <property type="taxonomic scope" value="Eukaryota"/>
</dbReference>
<comment type="caution">
    <text evidence="10">Lacks conserved residue(s) required for the propagation of feature annotation.</text>
</comment>
<comment type="similarity">
    <text evidence="10">Belongs to the insect chemoreceptor superfamily. Heteromeric odorant receptor channel (TC 1.A.69) family.</text>
</comment>
<evidence type="ECO:0000256" key="8">
    <source>
        <dbReference type="ARBA" id="ARBA00023170"/>
    </source>
</evidence>
<evidence type="ECO:0000256" key="1">
    <source>
        <dbReference type="ARBA" id="ARBA00004651"/>
    </source>
</evidence>
<dbReference type="AlphaFoldDB" id="T1H8S1"/>
<dbReference type="GO" id="GO:0005549">
    <property type="term" value="F:odorant binding"/>
    <property type="evidence" value="ECO:0007669"/>
    <property type="project" value="InterPro"/>
</dbReference>
<feature type="transmembrane region" description="Helical" evidence="10">
    <location>
        <begin position="44"/>
        <end position="69"/>
    </location>
</feature>
<keyword evidence="4 10" id="KW-0812">Transmembrane</keyword>
<dbReference type="EnsemblMetazoa" id="RPRC000420-RA">
    <property type="protein sequence ID" value="RPRC000420-PA"/>
    <property type="gene ID" value="RPRC000420"/>
</dbReference>
<evidence type="ECO:0000256" key="10">
    <source>
        <dbReference type="RuleBase" id="RU351113"/>
    </source>
</evidence>
<dbReference type="GO" id="GO:0004984">
    <property type="term" value="F:olfactory receptor activity"/>
    <property type="evidence" value="ECO:0007669"/>
    <property type="project" value="InterPro"/>
</dbReference>
<feature type="transmembrane region" description="Helical" evidence="10">
    <location>
        <begin position="207"/>
        <end position="227"/>
    </location>
</feature>
<dbReference type="OMA" id="YCSDWIN"/>
<name>T1H8S1_RHOPR</name>
<reference evidence="11" key="1">
    <citation type="submission" date="2015-05" db="UniProtKB">
        <authorList>
            <consortium name="EnsemblMetazoa"/>
        </authorList>
    </citation>
    <scope>IDENTIFICATION</scope>
</reference>
<keyword evidence="12" id="KW-1185">Reference proteome</keyword>
<keyword evidence="2" id="KW-1003">Cell membrane</keyword>
<dbReference type="HOGENOM" id="CLU_047177_0_0_1"/>
<dbReference type="GO" id="GO:0007165">
    <property type="term" value="P:signal transduction"/>
    <property type="evidence" value="ECO:0007669"/>
    <property type="project" value="UniProtKB-KW"/>
</dbReference>
<evidence type="ECO:0000256" key="6">
    <source>
        <dbReference type="ARBA" id="ARBA00022989"/>
    </source>
</evidence>
<evidence type="ECO:0000256" key="5">
    <source>
        <dbReference type="ARBA" id="ARBA00022725"/>
    </source>
</evidence>
<evidence type="ECO:0000256" key="7">
    <source>
        <dbReference type="ARBA" id="ARBA00023136"/>
    </source>
</evidence>
<organism evidence="11 12">
    <name type="scientific">Rhodnius prolixus</name>
    <name type="common">Triatomid bug</name>
    <dbReference type="NCBI Taxonomy" id="13249"/>
    <lineage>
        <taxon>Eukaryota</taxon>
        <taxon>Metazoa</taxon>
        <taxon>Ecdysozoa</taxon>
        <taxon>Arthropoda</taxon>
        <taxon>Hexapoda</taxon>
        <taxon>Insecta</taxon>
        <taxon>Pterygota</taxon>
        <taxon>Neoptera</taxon>
        <taxon>Paraneoptera</taxon>
        <taxon>Hemiptera</taxon>
        <taxon>Heteroptera</taxon>
        <taxon>Panheteroptera</taxon>
        <taxon>Cimicomorpha</taxon>
        <taxon>Reduviidae</taxon>
        <taxon>Triatominae</taxon>
        <taxon>Rhodnius</taxon>
    </lineage>
</organism>
<sequence length="432" mass="50451">MEKFLENYFSEDNENLHQFVRKDYGILFQISGFYRRMDTVKEKCFTTSYVFLIITMLTYQAILFLITMFHTDNDLIIMFQTFHYFVLTFLSMHWLFFMFVNREKVARIFKAIHHGLYTYDEEREIYREKVKNANQFYRKLTIKYPPINCIAASIFAEIGPLIDRCIRNIQYETYSPGGLSQNIPIPTWIPYGTDTNFKLIFTIFIKLVFDFYVGLIFGTCLTIIFGSSNMVRTETELLIHSLNHQPSRTENLFNKTASNRRKINITKLREDKEMASCYKRNLRDNAIHYQRIISLFLDVQNVLSVPMFFTFICSSVILALSASAVVFGKGQVGLITSVVGIFITESMALLIICWFAERVRQSSENLREALYATDWIYAHKDAAIYIQIMSSRALKPLTLTSFGLLPITFETFANIMNTGYSYFNLIYATNSE</sequence>
<evidence type="ECO:0000256" key="9">
    <source>
        <dbReference type="ARBA" id="ARBA00023224"/>
    </source>
</evidence>
<dbReference type="VEuPathDB" id="VectorBase:RPRC000420"/>
<evidence type="ECO:0000256" key="3">
    <source>
        <dbReference type="ARBA" id="ARBA00022606"/>
    </source>
</evidence>
<keyword evidence="8 10" id="KW-0675">Receptor</keyword>
<dbReference type="InterPro" id="IPR004117">
    <property type="entry name" value="7tm6_olfct_rcpt"/>
</dbReference>
<dbReference type="EMBL" id="ACPB03007159">
    <property type="status" value="NOT_ANNOTATED_CDS"/>
    <property type="molecule type" value="Genomic_DNA"/>
</dbReference>
<dbReference type="PANTHER" id="PTHR21137">
    <property type="entry name" value="ODORANT RECEPTOR"/>
    <property type="match status" value="1"/>
</dbReference>
<evidence type="ECO:0000256" key="4">
    <source>
        <dbReference type="ARBA" id="ARBA00022692"/>
    </source>
</evidence>